<organism evidence="2 3">
    <name type="scientific">Herbiconiux ginsengi</name>
    <dbReference type="NCBI Taxonomy" id="381665"/>
    <lineage>
        <taxon>Bacteria</taxon>
        <taxon>Bacillati</taxon>
        <taxon>Actinomycetota</taxon>
        <taxon>Actinomycetes</taxon>
        <taxon>Micrococcales</taxon>
        <taxon>Microbacteriaceae</taxon>
        <taxon>Herbiconiux</taxon>
    </lineage>
</organism>
<dbReference type="Proteomes" id="UP000198891">
    <property type="component" value="Unassembled WGS sequence"/>
</dbReference>
<dbReference type="PROSITE" id="PS50206">
    <property type="entry name" value="RHODANESE_3"/>
    <property type="match status" value="1"/>
</dbReference>
<dbReference type="OrthoDB" id="3175656at2"/>
<dbReference type="AlphaFoldDB" id="A0A1H3K8N8"/>
<dbReference type="PANTHER" id="PTHR11695:SF294">
    <property type="entry name" value="RETICULON-4-INTERACTING PROTEIN 1, MITOCHONDRIAL"/>
    <property type="match status" value="1"/>
</dbReference>
<dbReference type="PANTHER" id="PTHR11695">
    <property type="entry name" value="ALCOHOL DEHYDROGENASE RELATED"/>
    <property type="match status" value="1"/>
</dbReference>
<dbReference type="InterPro" id="IPR036291">
    <property type="entry name" value="NAD(P)-bd_dom_sf"/>
</dbReference>
<dbReference type="STRING" id="381665.SAMN05216554_0458"/>
<dbReference type="SUPFAM" id="SSF51735">
    <property type="entry name" value="NAD(P)-binding Rossmann-fold domains"/>
    <property type="match status" value="1"/>
</dbReference>
<proteinExistence type="predicted"/>
<dbReference type="InterPro" id="IPR020843">
    <property type="entry name" value="ER"/>
</dbReference>
<keyword evidence="3" id="KW-1185">Reference proteome</keyword>
<dbReference type="Gene3D" id="3.40.50.720">
    <property type="entry name" value="NAD(P)-binding Rossmann-like Domain"/>
    <property type="match status" value="1"/>
</dbReference>
<feature type="domain" description="Rhodanese" evidence="1">
    <location>
        <begin position="132"/>
        <end position="190"/>
    </location>
</feature>
<gene>
    <name evidence="2" type="ORF">SAMN05216554_0458</name>
</gene>
<evidence type="ECO:0000313" key="3">
    <source>
        <dbReference type="Proteomes" id="UP000198891"/>
    </source>
</evidence>
<dbReference type="InterPro" id="IPR011032">
    <property type="entry name" value="GroES-like_sf"/>
</dbReference>
<dbReference type="SMART" id="SM00829">
    <property type="entry name" value="PKS_ER"/>
    <property type="match status" value="1"/>
</dbReference>
<dbReference type="SUPFAM" id="SSF50129">
    <property type="entry name" value="GroES-like"/>
    <property type="match status" value="1"/>
</dbReference>
<evidence type="ECO:0000259" key="1">
    <source>
        <dbReference type="PROSITE" id="PS50206"/>
    </source>
</evidence>
<dbReference type="InterPro" id="IPR013154">
    <property type="entry name" value="ADH-like_N"/>
</dbReference>
<dbReference type="RefSeq" id="WP_092548179.1">
    <property type="nucleotide sequence ID" value="NZ_FNPZ01000001.1"/>
</dbReference>
<dbReference type="CDD" id="cd05289">
    <property type="entry name" value="MDR_like_2"/>
    <property type="match status" value="1"/>
</dbReference>
<sequence>MKAFRIDRYKGELREADAAEPVVGDHDVLVRVHAAGVNQLDLKLALGEFKAMLHYELPLTLGHDVAGVVEAVGAAVTRFALGDEVFARAADFRIGTFAELIAIAETDVALKPASSSMVEAASLPLVALTAWQALVERADVGAGSRVLIHGGAGGFGSIAVQLAKHLGAHVATTASGSNVEWLRELGADDVIDYRSQRFDELLDGYDVVIDGIGGENLERSLSVPRPGGRAIGIAGPPDPAFAREIGLNPALRLAIGGLSANLRRRARRLGVDYSFLWMRADGRQLAEIAALVDAGALHPVIGRVFPFAETPAALTALERGGLRGKVVVTMTD</sequence>
<dbReference type="InterPro" id="IPR050700">
    <property type="entry name" value="YIM1/Zinc_Alcohol_DH_Fams"/>
</dbReference>
<protein>
    <submittedName>
        <fullName evidence="2">NADPH:quinone reductase</fullName>
    </submittedName>
</protein>
<dbReference type="Pfam" id="PF08240">
    <property type="entry name" value="ADH_N"/>
    <property type="match status" value="1"/>
</dbReference>
<accession>A0A1H3K8N8</accession>
<dbReference type="Gene3D" id="3.90.180.10">
    <property type="entry name" value="Medium-chain alcohol dehydrogenases, catalytic domain"/>
    <property type="match status" value="1"/>
</dbReference>
<dbReference type="Pfam" id="PF13602">
    <property type="entry name" value="ADH_zinc_N_2"/>
    <property type="match status" value="1"/>
</dbReference>
<reference evidence="2 3" key="1">
    <citation type="submission" date="2016-10" db="EMBL/GenBank/DDBJ databases">
        <authorList>
            <person name="de Groot N.N."/>
        </authorList>
    </citation>
    <scope>NUCLEOTIDE SEQUENCE [LARGE SCALE GENOMIC DNA]</scope>
    <source>
        <strain evidence="2 3">CGMCC 4.3491</strain>
    </source>
</reference>
<name>A0A1H3K8N8_9MICO</name>
<evidence type="ECO:0000313" key="2">
    <source>
        <dbReference type="EMBL" id="SDY48269.1"/>
    </source>
</evidence>
<dbReference type="InterPro" id="IPR001763">
    <property type="entry name" value="Rhodanese-like_dom"/>
</dbReference>
<dbReference type="GO" id="GO:0016491">
    <property type="term" value="F:oxidoreductase activity"/>
    <property type="evidence" value="ECO:0007669"/>
    <property type="project" value="InterPro"/>
</dbReference>
<dbReference type="EMBL" id="FNPZ01000001">
    <property type="protein sequence ID" value="SDY48269.1"/>
    <property type="molecule type" value="Genomic_DNA"/>
</dbReference>